<evidence type="ECO:0000313" key="6">
    <source>
        <dbReference type="Proteomes" id="UP000237347"/>
    </source>
</evidence>
<name>A0AAW0LWK9_QUESU</name>
<evidence type="ECO:0000256" key="2">
    <source>
        <dbReference type="ARBA" id="ARBA00022729"/>
    </source>
</evidence>
<proteinExistence type="predicted"/>
<evidence type="ECO:0000256" key="3">
    <source>
        <dbReference type="ARBA" id="ARBA00023170"/>
    </source>
</evidence>
<dbReference type="GO" id="GO:0016020">
    <property type="term" value="C:membrane"/>
    <property type="evidence" value="ECO:0007669"/>
    <property type="project" value="UniProtKB-SubCell"/>
</dbReference>
<protein>
    <submittedName>
        <fullName evidence="5">Lrr receptor-like serine/threonine-protein kinase efr</fullName>
    </submittedName>
</protein>
<feature type="transmembrane region" description="Helical" evidence="4">
    <location>
        <begin position="150"/>
        <end position="174"/>
    </location>
</feature>
<dbReference type="Gene3D" id="3.80.10.10">
    <property type="entry name" value="Ribonuclease Inhibitor"/>
    <property type="match status" value="1"/>
</dbReference>
<dbReference type="EMBL" id="PKMF04000044">
    <property type="protein sequence ID" value="KAK7855562.1"/>
    <property type="molecule type" value="Genomic_DNA"/>
</dbReference>
<dbReference type="SUPFAM" id="SSF52058">
    <property type="entry name" value="L domain-like"/>
    <property type="match status" value="1"/>
</dbReference>
<evidence type="ECO:0000256" key="4">
    <source>
        <dbReference type="SAM" id="Phobius"/>
    </source>
</evidence>
<dbReference type="PANTHER" id="PTHR48053:SF71">
    <property type="entry name" value="LEUCINE RICH REPEAT FAMILY PROTEIN, EXPRESSED"/>
    <property type="match status" value="1"/>
</dbReference>
<evidence type="ECO:0000256" key="1">
    <source>
        <dbReference type="ARBA" id="ARBA00004479"/>
    </source>
</evidence>
<keyword evidence="4" id="KW-1133">Transmembrane helix</keyword>
<keyword evidence="4" id="KW-0472">Membrane</keyword>
<gene>
    <name evidence="5" type="primary">EFR_5</name>
    <name evidence="5" type="ORF">CFP56_027341</name>
</gene>
<keyword evidence="2" id="KW-0732">Signal</keyword>
<keyword evidence="3" id="KW-0675">Receptor</keyword>
<accession>A0AAW0LWK9</accession>
<evidence type="ECO:0000313" key="5">
    <source>
        <dbReference type="EMBL" id="KAK7855562.1"/>
    </source>
</evidence>
<dbReference type="InterPro" id="IPR051716">
    <property type="entry name" value="Plant_RL_S/T_kinase"/>
</dbReference>
<organism evidence="5 6">
    <name type="scientific">Quercus suber</name>
    <name type="common">Cork oak</name>
    <dbReference type="NCBI Taxonomy" id="58331"/>
    <lineage>
        <taxon>Eukaryota</taxon>
        <taxon>Viridiplantae</taxon>
        <taxon>Streptophyta</taxon>
        <taxon>Embryophyta</taxon>
        <taxon>Tracheophyta</taxon>
        <taxon>Spermatophyta</taxon>
        <taxon>Magnoliopsida</taxon>
        <taxon>eudicotyledons</taxon>
        <taxon>Gunneridae</taxon>
        <taxon>Pentapetalae</taxon>
        <taxon>rosids</taxon>
        <taxon>fabids</taxon>
        <taxon>Fagales</taxon>
        <taxon>Fagaceae</taxon>
        <taxon>Quercus</taxon>
    </lineage>
</organism>
<dbReference type="InterPro" id="IPR001611">
    <property type="entry name" value="Leu-rich_rpt"/>
</dbReference>
<keyword evidence="4" id="KW-0812">Transmembrane</keyword>
<keyword evidence="6" id="KW-1185">Reference proteome</keyword>
<dbReference type="AlphaFoldDB" id="A0AAW0LWK9"/>
<sequence length="194" mass="21056">SIPPGSLFHQLLAFPFSKPNDASPDQNLRILFYTPSKLNVLGMSRNYFAGVLPSSISNLSTQLTDLYIGGNGISGTIPASLDNLVNLIILGLDYNYFTGIVPTNFGKFQKMQKCLVSILEIGLACSIGSPKERMKMKEVTSELHMIKKAFLGSGILLGGLGRIYMTILLVYVYLDSTSALNTSTTGSGMLENYI</sequence>
<comment type="caution">
    <text evidence="5">The sequence shown here is derived from an EMBL/GenBank/DDBJ whole genome shotgun (WGS) entry which is preliminary data.</text>
</comment>
<dbReference type="InterPro" id="IPR032675">
    <property type="entry name" value="LRR_dom_sf"/>
</dbReference>
<comment type="subcellular location">
    <subcellularLocation>
        <location evidence="1">Membrane</location>
        <topology evidence="1">Single-pass type I membrane protein</topology>
    </subcellularLocation>
</comment>
<reference evidence="5 6" key="1">
    <citation type="journal article" date="2018" name="Sci. Data">
        <title>The draft genome sequence of cork oak.</title>
        <authorList>
            <person name="Ramos A.M."/>
            <person name="Usie A."/>
            <person name="Barbosa P."/>
            <person name="Barros P.M."/>
            <person name="Capote T."/>
            <person name="Chaves I."/>
            <person name="Simoes F."/>
            <person name="Abreu I."/>
            <person name="Carrasquinho I."/>
            <person name="Faro C."/>
            <person name="Guimaraes J.B."/>
            <person name="Mendonca D."/>
            <person name="Nobrega F."/>
            <person name="Rodrigues L."/>
            <person name="Saibo N.J.M."/>
            <person name="Varela M.C."/>
            <person name="Egas C."/>
            <person name="Matos J."/>
            <person name="Miguel C.M."/>
            <person name="Oliveira M.M."/>
            <person name="Ricardo C.P."/>
            <person name="Goncalves S."/>
        </authorList>
    </citation>
    <scope>NUCLEOTIDE SEQUENCE [LARGE SCALE GENOMIC DNA]</scope>
    <source>
        <strain evidence="6">cv. HL8</strain>
    </source>
</reference>
<dbReference type="Pfam" id="PF00560">
    <property type="entry name" value="LRR_1"/>
    <property type="match status" value="3"/>
</dbReference>
<dbReference type="Proteomes" id="UP000237347">
    <property type="component" value="Unassembled WGS sequence"/>
</dbReference>
<dbReference type="PANTHER" id="PTHR48053">
    <property type="entry name" value="LEUCINE RICH REPEAT FAMILY PROTEIN, EXPRESSED"/>
    <property type="match status" value="1"/>
</dbReference>
<dbReference type="GO" id="GO:0016301">
    <property type="term" value="F:kinase activity"/>
    <property type="evidence" value="ECO:0007669"/>
    <property type="project" value="UniProtKB-KW"/>
</dbReference>
<feature type="non-terminal residue" evidence="5">
    <location>
        <position position="1"/>
    </location>
</feature>